<feature type="transmembrane region" description="Helical" evidence="1">
    <location>
        <begin position="54"/>
        <end position="74"/>
    </location>
</feature>
<name>A0AAP9ECS1_LEULA</name>
<feature type="transmembrane region" description="Helical" evidence="1">
    <location>
        <begin position="80"/>
        <end position="107"/>
    </location>
</feature>
<dbReference type="AlphaFoldDB" id="A0AAP9ECS1"/>
<evidence type="ECO:0000313" key="3">
    <source>
        <dbReference type="Proteomes" id="UP000321298"/>
    </source>
</evidence>
<evidence type="ECO:0000313" key="2">
    <source>
        <dbReference type="EMBL" id="QEA44246.1"/>
    </source>
</evidence>
<organism evidence="2 3">
    <name type="scientific">Leuconostoc lactis</name>
    <dbReference type="NCBI Taxonomy" id="1246"/>
    <lineage>
        <taxon>Bacteria</taxon>
        <taxon>Bacillati</taxon>
        <taxon>Bacillota</taxon>
        <taxon>Bacilli</taxon>
        <taxon>Lactobacillales</taxon>
        <taxon>Lactobacillaceae</taxon>
        <taxon>Leuconostoc</taxon>
    </lineage>
</organism>
<dbReference type="RefSeq" id="WP_010003303.1">
    <property type="nucleotide sequence ID" value="NZ_CALTUT010000019.1"/>
</dbReference>
<dbReference type="InterPro" id="IPR007165">
    <property type="entry name" value="Phage_holin_4_2"/>
</dbReference>
<dbReference type="KEGG" id="llf:BCR17_06350"/>
<dbReference type="Proteomes" id="UP000321298">
    <property type="component" value="Chromosome"/>
</dbReference>
<dbReference type="EMBL" id="CP042387">
    <property type="protein sequence ID" value="QEA44246.1"/>
    <property type="molecule type" value="Genomic_DNA"/>
</dbReference>
<reference evidence="2 3" key="1">
    <citation type="submission" date="2019-06" db="EMBL/GenBank/DDBJ databases">
        <title>Genome analyses of bacteria isolated from kimchi.</title>
        <authorList>
            <person name="Lee S."/>
            <person name="Ahn S."/>
            <person name="Roh S."/>
        </authorList>
    </citation>
    <scope>NUCLEOTIDE SEQUENCE [LARGE SCALE GENOMIC DNA]</scope>
    <source>
        <strain evidence="2 3">CBA3625</strain>
    </source>
</reference>
<keyword evidence="1" id="KW-1133">Transmembrane helix</keyword>
<dbReference type="PANTHER" id="PTHR37309:SF1">
    <property type="entry name" value="SLR0284 PROTEIN"/>
    <property type="match status" value="1"/>
</dbReference>
<feature type="transmembrane region" description="Helical" evidence="1">
    <location>
        <begin position="30"/>
        <end position="47"/>
    </location>
</feature>
<evidence type="ECO:0000256" key="1">
    <source>
        <dbReference type="SAM" id="Phobius"/>
    </source>
</evidence>
<keyword evidence="1" id="KW-0812">Transmembrane</keyword>
<accession>A0AAP9ECS1</accession>
<dbReference type="PANTHER" id="PTHR37309">
    <property type="entry name" value="SLR0284 PROTEIN"/>
    <property type="match status" value="1"/>
</dbReference>
<sequence>MPFIARLVTTMIVFMVTAALFPSGFSVENWLTALGAAFVLALLNMLIKPVLLLLTLPLNIMTFGLFTIVINALLLEMTAWLVGGFTFAGFGWAILMAIVLSIVNTILTSDV</sequence>
<gene>
    <name evidence="2" type="ORF">FGL83_06015</name>
</gene>
<feature type="transmembrane region" description="Helical" evidence="1">
    <location>
        <begin position="7"/>
        <end position="24"/>
    </location>
</feature>
<keyword evidence="3" id="KW-1185">Reference proteome</keyword>
<protein>
    <submittedName>
        <fullName evidence="2">Phage holin family protein</fullName>
    </submittedName>
</protein>
<proteinExistence type="predicted"/>
<dbReference type="GeneID" id="66531746"/>
<dbReference type="Pfam" id="PF04020">
    <property type="entry name" value="Phage_holin_4_2"/>
    <property type="match status" value="1"/>
</dbReference>
<keyword evidence="1" id="KW-0472">Membrane</keyword>